<feature type="region of interest" description="Disordered" evidence="1">
    <location>
        <begin position="196"/>
        <end position="226"/>
    </location>
</feature>
<reference evidence="2" key="1">
    <citation type="journal article" date="2021" name="New Phytol.">
        <title>Evolutionary innovations through gain and loss of genes in the ectomycorrhizal Boletales.</title>
        <authorList>
            <person name="Wu G."/>
            <person name="Miyauchi S."/>
            <person name="Morin E."/>
            <person name="Kuo A."/>
            <person name="Drula E."/>
            <person name="Varga T."/>
            <person name="Kohler A."/>
            <person name="Feng B."/>
            <person name="Cao Y."/>
            <person name="Lipzen A."/>
            <person name="Daum C."/>
            <person name="Hundley H."/>
            <person name="Pangilinan J."/>
            <person name="Johnson J."/>
            <person name="Barry K."/>
            <person name="LaButti K."/>
            <person name="Ng V."/>
            <person name="Ahrendt S."/>
            <person name="Min B."/>
            <person name="Choi I.G."/>
            <person name="Park H."/>
            <person name="Plett J.M."/>
            <person name="Magnuson J."/>
            <person name="Spatafora J.W."/>
            <person name="Nagy L.G."/>
            <person name="Henrissat B."/>
            <person name="Grigoriev I.V."/>
            <person name="Yang Z.L."/>
            <person name="Xu J."/>
            <person name="Martin F.M."/>
        </authorList>
    </citation>
    <scope>NUCLEOTIDE SEQUENCE</scope>
    <source>
        <strain evidence="2">KKN 215</strain>
    </source>
</reference>
<feature type="compositionally biased region" description="Polar residues" evidence="1">
    <location>
        <begin position="147"/>
        <end position="156"/>
    </location>
</feature>
<evidence type="ECO:0000256" key="1">
    <source>
        <dbReference type="SAM" id="MobiDB-lite"/>
    </source>
</evidence>
<accession>A0A8K0XRR0</accession>
<comment type="caution">
    <text evidence="2">The sequence shown here is derived from an EMBL/GenBank/DDBJ whole genome shotgun (WGS) entry which is preliminary data.</text>
</comment>
<feature type="compositionally biased region" description="Polar residues" evidence="1">
    <location>
        <begin position="16"/>
        <end position="25"/>
    </location>
</feature>
<evidence type="ECO:0000313" key="2">
    <source>
        <dbReference type="EMBL" id="KAH8102557.1"/>
    </source>
</evidence>
<feature type="region of interest" description="Disordered" evidence="1">
    <location>
        <begin position="138"/>
        <end position="168"/>
    </location>
</feature>
<feature type="region of interest" description="Disordered" evidence="1">
    <location>
        <begin position="1"/>
        <end position="41"/>
    </location>
</feature>
<organism evidence="2 3">
    <name type="scientific">Cristinia sonorae</name>
    <dbReference type="NCBI Taxonomy" id="1940300"/>
    <lineage>
        <taxon>Eukaryota</taxon>
        <taxon>Fungi</taxon>
        <taxon>Dikarya</taxon>
        <taxon>Basidiomycota</taxon>
        <taxon>Agaricomycotina</taxon>
        <taxon>Agaricomycetes</taxon>
        <taxon>Agaricomycetidae</taxon>
        <taxon>Agaricales</taxon>
        <taxon>Pleurotineae</taxon>
        <taxon>Stephanosporaceae</taxon>
        <taxon>Cristinia</taxon>
    </lineage>
</organism>
<feature type="compositionally biased region" description="Basic and acidic residues" evidence="1">
    <location>
        <begin position="157"/>
        <end position="168"/>
    </location>
</feature>
<evidence type="ECO:0000313" key="3">
    <source>
        <dbReference type="Proteomes" id="UP000813824"/>
    </source>
</evidence>
<dbReference type="OrthoDB" id="2537650at2759"/>
<feature type="region of interest" description="Disordered" evidence="1">
    <location>
        <begin position="62"/>
        <end position="104"/>
    </location>
</feature>
<dbReference type="AlphaFoldDB" id="A0A8K0XRR0"/>
<dbReference type="Proteomes" id="UP000813824">
    <property type="component" value="Unassembled WGS sequence"/>
</dbReference>
<sequence>MSIDWFSPSQRRRSANDTIKPSYNGSVPEDNETGRPSMQRAITAPLSTPHDAVLSVFSMLSGAPRDADGDVSNSNGQRNPTSISAVPMTRDTSGEDASTQEPGSIQGIRTAAATPSAAPNPFSGGVEHVYDPFTGNMAGVLYPRPPDQSTSSSANDTESKKKDSLQFDQAKDDLWSHLARIRDLQSEIASMHGNMEGIGLNDGGRSGQKRPAHPTTRMHTDTIGAGEEWVDAEQEAKEREKARDAEFVKLAESFEGRRGAIDGIVNKVRQ</sequence>
<keyword evidence="3" id="KW-1185">Reference proteome</keyword>
<protein>
    <submittedName>
        <fullName evidence="2">Uncharacterized protein</fullName>
    </submittedName>
</protein>
<dbReference type="EMBL" id="JAEVFJ010000009">
    <property type="protein sequence ID" value="KAH8102557.1"/>
    <property type="molecule type" value="Genomic_DNA"/>
</dbReference>
<feature type="compositionally biased region" description="Polar residues" evidence="1">
    <location>
        <begin position="71"/>
        <end position="84"/>
    </location>
</feature>
<name>A0A8K0XRR0_9AGAR</name>
<proteinExistence type="predicted"/>
<gene>
    <name evidence="2" type="ORF">BXZ70DRAFT_929042</name>
</gene>